<sequence length="246" mass="26525">AHGTGTPTGDPIEAEAISSVFALGRSDEDIPLYVGSIKTVVGHTEGTAGLAGILKASLALQHAIIPPNLLFENLNPSVTPFYRRLCIPTVASRWPSVPNGMPRRASVNSFGFGGANAHAILESYHGSSTTDVPVTDYPTFAPFIFSAPNNLTLSRNLERFCDFLDRKGAVINMQQLAHTLHSRRTRFHVVVSFTASTVKELSASIKRSLVPSKQLPISEVQEPRLGIQDGHVPKVICVFTGQGAQW</sequence>
<proteinExistence type="predicted"/>
<dbReference type="Gene3D" id="3.40.47.10">
    <property type="match status" value="1"/>
</dbReference>
<evidence type="ECO:0000256" key="1">
    <source>
        <dbReference type="ARBA" id="ARBA00022450"/>
    </source>
</evidence>
<dbReference type="InterPro" id="IPR016039">
    <property type="entry name" value="Thiolase-like"/>
</dbReference>
<feature type="non-terminal residue" evidence="5">
    <location>
        <position position="246"/>
    </location>
</feature>
<accession>W6ABC3</accession>
<evidence type="ECO:0000313" key="5">
    <source>
        <dbReference type="EMBL" id="AHI50030.1"/>
    </source>
</evidence>
<evidence type="ECO:0000259" key="4">
    <source>
        <dbReference type="PROSITE" id="PS52004"/>
    </source>
</evidence>
<keyword evidence="2" id="KW-0597">Phosphoprotein</keyword>
<organism evidence="5">
    <name type="scientific">Pseudopithomyces chartarum</name>
    <dbReference type="NCBI Taxonomy" id="1892770"/>
    <lineage>
        <taxon>Eukaryota</taxon>
        <taxon>Fungi</taxon>
        <taxon>Dikarya</taxon>
        <taxon>Ascomycota</taxon>
        <taxon>Pezizomycotina</taxon>
        <taxon>Dothideomycetes</taxon>
        <taxon>Pleosporomycetidae</taxon>
        <taxon>Pleosporales</taxon>
        <taxon>Massarineae</taxon>
        <taxon>Didymosphaeriaceae</taxon>
        <taxon>Pseudopithomyces</taxon>
    </lineage>
</organism>
<dbReference type="InterPro" id="IPR020841">
    <property type="entry name" value="PKS_Beta-ketoAc_synthase_dom"/>
</dbReference>
<feature type="domain" description="Ketosynthase family 3 (KS3)" evidence="4">
    <location>
        <begin position="1"/>
        <end position="123"/>
    </location>
</feature>
<name>W6ABC3_9PLEO</name>
<dbReference type="InterPro" id="IPR050091">
    <property type="entry name" value="PKS_NRPS_Biosynth_Enz"/>
</dbReference>
<evidence type="ECO:0000256" key="3">
    <source>
        <dbReference type="ARBA" id="ARBA00022679"/>
    </source>
</evidence>
<keyword evidence="1" id="KW-0596">Phosphopantetheine</keyword>
<dbReference type="Gene3D" id="3.30.70.3290">
    <property type="match status" value="1"/>
</dbReference>
<dbReference type="EMBL" id="KF877726">
    <property type="protein sequence ID" value="AHI50030.1"/>
    <property type="molecule type" value="Genomic_DNA"/>
</dbReference>
<dbReference type="Pfam" id="PF16197">
    <property type="entry name" value="KAsynt_C_assoc"/>
    <property type="match status" value="1"/>
</dbReference>
<dbReference type="PANTHER" id="PTHR43775">
    <property type="entry name" value="FATTY ACID SYNTHASE"/>
    <property type="match status" value="1"/>
</dbReference>
<feature type="non-terminal residue" evidence="5">
    <location>
        <position position="1"/>
    </location>
</feature>
<dbReference type="Pfam" id="PF02801">
    <property type="entry name" value="Ketoacyl-synt_C"/>
    <property type="match status" value="1"/>
</dbReference>
<keyword evidence="3" id="KW-0808">Transferase</keyword>
<dbReference type="GO" id="GO:0044550">
    <property type="term" value="P:secondary metabolite biosynthetic process"/>
    <property type="evidence" value="ECO:0007669"/>
    <property type="project" value="TreeGrafter"/>
</dbReference>
<dbReference type="AlphaFoldDB" id="W6ABC3"/>
<dbReference type="InterPro" id="IPR032821">
    <property type="entry name" value="PKS_assoc"/>
</dbReference>
<evidence type="ECO:0000256" key="2">
    <source>
        <dbReference type="ARBA" id="ARBA00022553"/>
    </source>
</evidence>
<dbReference type="GO" id="GO:0006633">
    <property type="term" value="P:fatty acid biosynthetic process"/>
    <property type="evidence" value="ECO:0007669"/>
    <property type="project" value="TreeGrafter"/>
</dbReference>
<dbReference type="Gene3D" id="3.40.366.10">
    <property type="entry name" value="Malonyl-Coenzyme A Acyl Carrier Protein, domain 2"/>
    <property type="match status" value="1"/>
</dbReference>
<reference evidence="5" key="2">
    <citation type="journal article" date="2015" name="Fungal Biol.">
        <title>Phylogenetic diversity of culturable endophytic fungi in Dongxiang wild rice (Oryza rufipogon Griff), detection of polyketide synthase gene and their antagonistic activity analysis.</title>
        <authorList>
            <person name="Wang Y."/>
            <person name="Gao B.L."/>
            <person name="Li X.X."/>
            <person name="Zhang Z.B."/>
            <person name="Yan R.M."/>
            <person name="Yang H.L."/>
            <person name="Zhu D."/>
        </authorList>
    </citation>
    <scope>NUCLEOTIDE SEQUENCE</scope>
    <source>
        <strain evidence="5">DX-FOF1</strain>
    </source>
</reference>
<dbReference type="PROSITE" id="PS52004">
    <property type="entry name" value="KS3_2"/>
    <property type="match status" value="1"/>
</dbReference>
<dbReference type="SMART" id="SM00825">
    <property type="entry name" value="PKS_KS"/>
    <property type="match status" value="1"/>
</dbReference>
<reference evidence="5" key="1">
    <citation type="submission" date="2013-11" db="EMBL/GenBank/DDBJ databases">
        <title>Diversity, and polyketide synthase (PKS), non-ribosomal peptide synthase (NRPS) genes of endophytic fungi in the Dongxiang wild rice (Oryza rufipogon Griff.).</title>
        <authorList>
            <person name="Gao L.B.O."/>
        </authorList>
    </citation>
    <scope>NUCLEOTIDE SEQUENCE</scope>
    <source>
        <strain evidence="5">DX-FOF1</strain>
    </source>
</reference>
<protein>
    <submittedName>
        <fullName evidence="5">Polyketide synthase</fullName>
    </submittedName>
</protein>
<dbReference type="PANTHER" id="PTHR43775:SF20">
    <property type="entry name" value="HYBRID PKS-NRPS SYNTHETASE APDA"/>
    <property type="match status" value="1"/>
</dbReference>
<dbReference type="GO" id="GO:0004312">
    <property type="term" value="F:fatty acid synthase activity"/>
    <property type="evidence" value="ECO:0007669"/>
    <property type="project" value="TreeGrafter"/>
</dbReference>
<dbReference type="InterPro" id="IPR001227">
    <property type="entry name" value="Ac_transferase_dom_sf"/>
</dbReference>
<dbReference type="CDD" id="cd00833">
    <property type="entry name" value="PKS"/>
    <property type="match status" value="1"/>
</dbReference>
<dbReference type="SUPFAM" id="SSF53901">
    <property type="entry name" value="Thiolase-like"/>
    <property type="match status" value="1"/>
</dbReference>
<dbReference type="InterPro" id="IPR014031">
    <property type="entry name" value="Ketoacyl_synth_C"/>
</dbReference>